<proteinExistence type="predicted"/>
<dbReference type="Pfam" id="PF23357">
    <property type="entry name" value="DUF7088"/>
    <property type="match status" value="1"/>
</dbReference>
<comment type="caution">
    <text evidence="4">The sequence shown here is derived from an EMBL/GenBank/DDBJ whole genome shotgun (WGS) entry which is preliminary data.</text>
</comment>
<dbReference type="EMBL" id="VSSQ01005359">
    <property type="protein sequence ID" value="MPM28837.1"/>
    <property type="molecule type" value="Genomic_DNA"/>
</dbReference>
<evidence type="ECO:0000313" key="4">
    <source>
        <dbReference type="EMBL" id="MPM28837.1"/>
    </source>
</evidence>
<keyword evidence="1" id="KW-1133">Transmembrane helix</keyword>
<feature type="domain" description="ABC-type uncharacterised transport system" evidence="2">
    <location>
        <begin position="194"/>
        <end position="390"/>
    </location>
</feature>
<dbReference type="InterPro" id="IPR055396">
    <property type="entry name" value="DUF7088"/>
</dbReference>
<reference evidence="4" key="1">
    <citation type="submission" date="2019-08" db="EMBL/GenBank/DDBJ databases">
        <authorList>
            <person name="Kucharzyk K."/>
            <person name="Murdoch R.W."/>
            <person name="Higgins S."/>
            <person name="Loffler F."/>
        </authorList>
    </citation>
    <scope>NUCLEOTIDE SEQUENCE</scope>
</reference>
<dbReference type="Pfam" id="PF09822">
    <property type="entry name" value="ABC_transp_aux"/>
    <property type="match status" value="1"/>
</dbReference>
<keyword evidence="1" id="KW-0812">Transmembrane</keyword>
<evidence type="ECO:0000259" key="2">
    <source>
        <dbReference type="Pfam" id="PF09822"/>
    </source>
</evidence>
<protein>
    <submittedName>
        <fullName evidence="4">Uncharacterized protein</fullName>
    </submittedName>
</protein>
<evidence type="ECO:0000256" key="1">
    <source>
        <dbReference type="SAM" id="Phobius"/>
    </source>
</evidence>
<accession>A0A644YKK6</accession>
<keyword evidence="1" id="KW-0472">Membrane</keyword>
<sequence>MEHQRRANRGVIPEEVQRKARKENTLQITCLLLSIAVIIGIYSMISAATSRFSWKLDLTEGQVFRLTDTTKGILSELDEPVTFTYCNDAAAADTNLKEVLSRYAAASPGIDVNYVDLDANPAMVEEYSQKDIQLSSDGILVTCGIQSRFIPWSELYEIRTSSGDENQSYSITGLKAETMLTSAIVAVSGQDCPGVAFTAGHSEDDSETLRNLVANSNYEVSQVVLGVDELNESVEAIIIAGAKRDFSEAELEILEAFMDRGGNLCVFRDPEINSLPNLDGYLADWGIAVTDQIVLEPRQQMDSPLNIIPNFGVSMINVYFSEHAAYLVLPECRALELSNANASITNTVLRSTSASYAKEFSSMSSLTQSAEDASGPFTVAATSERSFTNRDGENDTQYVFAAACTGFYQERYLKTESLGNADLVLQVLSQMTDNEVTLNIPTKNLTADSLSLTRTTIILFGAFFVVLLPLSLMLIGLWVFLKRRHS</sequence>
<organism evidence="4">
    <name type="scientific">bioreactor metagenome</name>
    <dbReference type="NCBI Taxonomy" id="1076179"/>
    <lineage>
        <taxon>unclassified sequences</taxon>
        <taxon>metagenomes</taxon>
        <taxon>ecological metagenomes</taxon>
    </lineage>
</organism>
<evidence type="ECO:0000259" key="3">
    <source>
        <dbReference type="Pfam" id="PF23357"/>
    </source>
</evidence>
<feature type="transmembrane region" description="Helical" evidence="1">
    <location>
        <begin position="26"/>
        <end position="45"/>
    </location>
</feature>
<feature type="transmembrane region" description="Helical" evidence="1">
    <location>
        <begin position="457"/>
        <end position="481"/>
    </location>
</feature>
<feature type="domain" description="DUF7088" evidence="3">
    <location>
        <begin position="61"/>
        <end position="129"/>
    </location>
</feature>
<gene>
    <name evidence="4" type="ORF">SDC9_75368</name>
</gene>
<dbReference type="InterPro" id="IPR019196">
    <property type="entry name" value="ABC_transp_unknown"/>
</dbReference>
<name>A0A644YKK6_9ZZZZ</name>
<dbReference type="AlphaFoldDB" id="A0A644YKK6"/>